<dbReference type="EMBL" id="JASMWN010000001">
    <property type="protein sequence ID" value="MDU9002493.1"/>
    <property type="molecule type" value="Genomic_DNA"/>
</dbReference>
<dbReference type="PANTHER" id="PTHR10900:SF77">
    <property type="entry name" value="FI19380P1"/>
    <property type="match status" value="1"/>
</dbReference>
<dbReference type="InterPro" id="IPR036378">
    <property type="entry name" value="FAS1_dom_sf"/>
</dbReference>
<proteinExistence type="predicted"/>
<keyword evidence="1" id="KW-0732">Signal</keyword>
<evidence type="ECO:0000313" key="3">
    <source>
        <dbReference type="EMBL" id="MDU9002493.1"/>
    </source>
</evidence>
<accession>A0ABU3V8J5</accession>
<evidence type="ECO:0000259" key="2">
    <source>
        <dbReference type="PROSITE" id="PS50213"/>
    </source>
</evidence>
<dbReference type="PROSITE" id="PS50213">
    <property type="entry name" value="FAS1"/>
    <property type="match status" value="1"/>
</dbReference>
<name>A0ABU3V8J5_9RHOB</name>
<feature type="signal peptide" evidence="1">
    <location>
        <begin position="1"/>
        <end position="21"/>
    </location>
</feature>
<feature type="chain" id="PRO_5046000562" evidence="1">
    <location>
        <begin position="22"/>
        <end position="159"/>
    </location>
</feature>
<dbReference type="PANTHER" id="PTHR10900">
    <property type="entry name" value="PERIOSTIN-RELATED"/>
    <property type="match status" value="1"/>
</dbReference>
<sequence length="159" mass="16468">MFRKTALTLTAAMMMAGAAFADGHSKDIVDTAIGADDFNTLVAAVEAAGLVDTLKGEGPFTVFAPTDAAFAALPEGTVETLLKPENKDQLVAILTYHVVPGKVMSGDLSDDMTATTVQGSDIMIDLDNGVMVNDATVVSADIEAGNGVIHVIDKVIMPK</sequence>
<comment type="caution">
    <text evidence="3">The sequence shown here is derived from an EMBL/GenBank/DDBJ whole genome shotgun (WGS) entry which is preliminary data.</text>
</comment>
<organism evidence="3 4">
    <name type="scientific">Sedimentitalea todarodis</name>
    <dbReference type="NCBI Taxonomy" id="1631240"/>
    <lineage>
        <taxon>Bacteria</taxon>
        <taxon>Pseudomonadati</taxon>
        <taxon>Pseudomonadota</taxon>
        <taxon>Alphaproteobacteria</taxon>
        <taxon>Rhodobacterales</taxon>
        <taxon>Paracoccaceae</taxon>
        <taxon>Sedimentitalea</taxon>
    </lineage>
</organism>
<protein>
    <submittedName>
        <fullName evidence="3">Fasciclin domain-containing protein</fullName>
    </submittedName>
</protein>
<feature type="domain" description="FAS1" evidence="2">
    <location>
        <begin position="25"/>
        <end position="156"/>
    </location>
</feature>
<dbReference type="SMART" id="SM00554">
    <property type="entry name" value="FAS1"/>
    <property type="match status" value="1"/>
</dbReference>
<dbReference type="Pfam" id="PF02469">
    <property type="entry name" value="Fasciclin"/>
    <property type="match status" value="1"/>
</dbReference>
<dbReference type="RefSeq" id="WP_316772389.1">
    <property type="nucleotide sequence ID" value="NZ_JASMWN010000001.1"/>
</dbReference>
<dbReference type="InterPro" id="IPR050904">
    <property type="entry name" value="Adhesion/Biosynth-related"/>
</dbReference>
<dbReference type="SUPFAM" id="SSF82153">
    <property type="entry name" value="FAS1 domain"/>
    <property type="match status" value="1"/>
</dbReference>
<evidence type="ECO:0000313" key="4">
    <source>
        <dbReference type="Proteomes" id="UP001255416"/>
    </source>
</evidence>
<dbReference type="Proteomes" id="UP001255416">
    <property type="component" value="Unassembled WGS sequence"/>
</dbReference>
<dbReference type="InterPro" id="IPR000782">
    <property type="entry name" value="FAS1_domain"/>
</dbReference>
<evidence type="ECO:0000256" key="1">
    <source>
        <dbReference type="SAM" id="SignalP"/>
    </source>
</evidence>
<gene>
    <name evidence="3" type="ORF">QO231_01355</name>
</gene>
<keyword evidence="4" id="KW-1185">Reference proteome</keyword>
<dbReference type="Gene3D" id="2.30.180.10">
    <property type="entry name" value="FAS1 domain"/>
    <property type="match status" value="1"/>
</dbReference>
<reference evidence="4" key="1">
    <citation type="submission" date="2023-05" db="EMBL/GenBank/DDBJ databases">
        <title>Sedimentitalea sp. nov. JM2-8.</title>
        <authorList>
            <person name="Huang J."/>
        </authorList>
    </citation>
    <scope>NUCLEOTIDE SEQUENCE [LARGE SCALE GENOMIC DNA]</scope>
    <source>
        <strain evidence="4">KHS03</strain>
    </source>
</reference>